<dbReference type="InParanoid" id="F1A645"/>
<dbReference type="AlphaFoldDB" id="F1A645"/>
<organism evidence="4 5">
    <name type="scientific">Dictyostelium purpureum</name>
    <name type="common">Slime mold</name>
    <dbReference type="NCBI Taxonomy" id="5786"/>
    <lineage>
        <taxon>Eukaryota</taxon>
        <taxon>Amoebozoa</taxon>
        <taxon>Evosea</taxon>
        <taxon>Eumycetozoa</taxon>
        <taxon>Dictyostelia</taxon>
        <taxon>Dictyosteliales</taxon>
        <taxon>Dictyosteliaceae</taxon>
        <taxon>Dictyostelium</taxon>
    </lineage>
</organism>
<evidence type="ECO:0000259" key="3">
    <source>
        <dbReference type="PROSITE" id="PS50015"/>
    </source>
</evidence>
<dbReference type="PROSITE" id="PS50015">
    <property type="entry name" value="SAP_B"/>
    <property type="match status" value="1"/>
</dbReference>
<keyword evidence="5" id="KW-1185">Reference proteome</keyword>
<dbReference type="GeneID" id="10511171"/>
<dbReference type="Proteomes" id="UP000001064">
    <property type="component" value="Unassembled WGS sequence"/>
</dbReference>
<name>F1A645_DICPU</name>
<evidence type="ECO:0000313" key="4">
    <source>
        <dbReference type="EMBL" id="EGC28335.1"/>
    </source>
</evidence>
<keyword evidence="2" id="KW-0732">Signal</keyword>
<dbReference type="VEuPathDB" id="AmoebaDB:DICPUDRAFT_160310"/>
<keyword evidence="1" id="KW-1015">Disulfide bond</keyword>
<dbReference type="SUPFAM" id="SSF47862">
    <property type="entry name" value="Saposin"/>
    <property type="match status" value="1"/>
</dbReference>
<dbReference type="EMBL" id="GL871675">
    <property type="protein sequence ID" value="EGC28335.1"/>
    <property type="molecule type" value="Genomic_DNA"/>
</dbReference>
<gene>
    <name evidence="4" type="ORF">DICPUDRAFT_160310</name>
</gene>
<evidence type="ECO:0000256" key="2">
    <source>
        <dbReference type="SAM" id="SignalP"/>
    </source>
</evidence>
<protein>
    <recommendedName>
        <fullName evidence="3">Saposin B-type domain-containing protein</fullName>
    </recommendedName>
</protein>
<dbReference type="OMA" id="CREMSSI"/>
<feature type="chain" id="PRO_5003263131" description="Saposin B-type domain-containing protein" evidence="2">
    <location>
        <begin position="23"/>
        <end position="105"/>
    </location>
</feature>
<feature type="domain" description="Saposin B-type" evidence="3">
    <location>
        <begin position="25"/>
        <end position="105"/>
    </location>
</feature>
<proteinExistence type="predicted"/>
<dbReference type="KEGG" id="dpp:DICPUDRAFT_160310"/>
<evidence type="ECO:0000313" key="5">
    <source>
        <dbReference type="Proteomes" id="UP000001064"/>
    </source>
</evidence>
<sequence length="105" mass="12212">MKLQTFLSITFILLIIAVFSSATEKQEICETCRGVFDIAKKFHKRRKPFTPYQITQEVSAICMIYPTADIQSKCREMSSIIPTFINYIDRDVEPYRGCLEMGYCH</sequence>
<dbReference type="Gene3D" id="1.10.225.10">
    <property type="entry name" value="Saposin-like"/>
    <property type="match status" value="1"/>
</dbReference>
<reference evidence="5" key="1">
    <citation type="journal article" date="2011" name="Genome Biol.">
        <title>Comparative genomics of the social amoebae Dictyostelium discoideum and Dictyostelium purpureum.</title>
        <authorList>
            <consortium name="US DOE Joint Genome Institute (JGI-PGF)"/>
            <person name="Sucgang R."/>
            <person name="Kuo A."/>
            <person name="Tian X."/>
            <person name="Salerno W."/>
            <person name="Parikh A."/>
            <person name="Feasley C.L."/>
            <person name="Dalin E."/>
            <person name="Tu H."/>
            <person name="Huang E."/>
            <person name="Barry K."/>
            <person name="Lindquist E."/>
            <person name="Shapiro H."/>
            <person name="Bruce D."/>
            <person name="Schmutz J."/>
            <person name="Salamov A."/>
            <person name="Fey P."/>
            <person name="Gaudet P."/>
            <person name="Anjard C."/>
            <person name="Babu M.M."/>
            <person name="Basu S."/>
            <person name="Bushmanova Y."/>
            <person name="van der Wel H."/>
            <person name="Katoh-Kurasawa M."/>
            <person name="Dinh C."/>
            <person name="Coutinho P.M."/>
            <person name="Saito T."/>
            <person name="Elias M."/>
            <person name="Schaap P."/>
            <person name="Kay R.R."/>
            <person name="Henrissat B."/>
            <person name="Eichinger L."/>
            <person name="Rivero F."/>
            <person name="Putnam N.H."/>
            <person name="West C.M."/>
            <person name="Loomis W.F."/>
            <person name="Chisholm R.L."/>
            <person name="Shaulsky G."/>
            <person name="Strassmann J.E."/>
            <person name="Queller D.C."/>
            <person name="Kuspa A."/>
            <person name="Grigoriev I.V."/>
        </authorList>
    </citation>
    <scope>NUCLEOTIDE SEQUENCE [LARGE SCALE GENOMIC DNA]</scope>
    <source>
        <strain evidence="5">QSDP1</strain>
    </source>
</reference>
<dbReference type="InterPro" id="IPR008139">
    <property type="entry name" value="SaposinB_dom"/>
</dbReference>
<accession>F1A645</accession>
<dbReference type="InterPro" id="IPR011001">
    <property type="entry name" value="Saposin-like"/>
</dbReference>
<feature type="signal peptide" evidence="2">
    <location>
        <begin position="1"/>
        <end position="22"/>
    </location>
</feature>
<evidence type="ECO:0000256" key="1">
    <source>
        <dbReference type="ARBA" id="ARBA00023157"/>
    </source>
</evidence>
<dbReference type="RefSeq" id="XP_003295140.1">
    <property type="nucleotide sequence ID" value="XM_003295092.1"/>
</dbReference>